<evidence type="ECO:0000256" key="1">
    <source>
        <dbReference type="ARBA" id="ARBA00009075"/>
    </source>
</evidence>
<evidence type="ECO:0000313" key="6">
    <source>
        <dbReference type="Proteomes" id="UP000063953"/>
    </source>
</evidence>
<dbReference type="Pfam" id="PF03573">
    <property type="entry name" value="OprD"/>
    <property type="match status" value="1"/>
</dbReference>
<dbReference type="Gene3D" id="2.40.160.10">
    <property type="entry name" value="Porin"/>
    <property type="match status" value="1"/>
</dbReference>
<dbReference type="PANTHER" id="PTHR34596">
    <property type="entry name" value="CHITOPORIN"/>
    <property type="match status" value="1"/>
</dbReference>
<sequence>MDIKPLARMIALSAAGVALVAPSVAQADFVNDTKADLQMRNLYFNHDIREANKGQSEEWGQGFVLNVQSGFTEGTVGFGLDAVAMLGLRLDGGGKETNRKAGEVDQTRVPGQLFPTKSNGKARSEYSKLGLTAKMRVSETEARIGTLQPKLPILINNDGRLLPQMFEGGQITSKEIDNLTLTGGLINHAVGRSSTNRSGLAVADGSAESNKFWFAGGDWQAMPDLKAQYYFAKLEDYYKQNFLGLNHNWELGEKRSLNTDLRYFRTRATGANDKALGFQNKHTVGGYSKNGKIDNNTWSLAFTYKMDAHALMLGHQRVSTGSNFVQLNQGKTGEGAGGASLYLHTDRLANSFSKAGERTTFVDYTYDFADLGVPGLKAGAAYLRGNNIQVKDKSSAKEWERDLRLDYTVQEGTFKNVTLSYRNATFRSGADKNVDQNRVIVNYTLPLM</sequence>
<organism evidence="5 6">
    <name type="scientific">Thiopseudomonas alkaliphila</name>
    <dbReference type="NCBI Taxonomy" id="1697053"/>
    <lineage>
        <taxon>Bacteria</taxon>
        <taxon>Pseudomonadati</taxon>
        <taxon>Pseudomonadota</taxon>
        <taxon>Gammaproteobacteria</taxon>
        <taxon>Pseudomonadales</taxon>
        <taxon>Pseudomonadaceae</taxon>
        <taxon>Thiopseudomonas</taxon>
    </lineage>
</organism>
<dbReference type="PATRIC" id="fig|1698449.3.peg.318"/>
<keyword evidence="2" id="KW-0813">Transport</keyword>
<dbReference type="PANTHER" id="PTHR34596:SF2">
    <property type="entry name" value="CHITOPORIN"/>
    <property type="match status" value="1"/>
</dbReference>
<evidence type="ECO:0000256" key="2">
    <source>
        <dbReference type="ARBA" id="ARBA00022448"/>
    </source>
</evidence>
<dbReference type="GO" id="GO:0015288">
    <property type="term" value="F:porin activity"/>
    <property type="evidence" value="ECO:0007669"/>
    <property type="project" value="TreeGrafter"/>
</dbReference>
<dbReference type="InterPro" id="IPR005318">
    <property type="entry name" value="OM_porin_bac"/>
</dbReference>
<dbReference type="STRING" id="1697053.AKN87_03700"/>
<feature type="signal peptide" evidence="4">
    <location>
        <begin position="1"/>
        <end position="27"/>
    </location>
</feature>
<accession>A0A0K1XC70</accession>
<dbReference type="GO" id="GO:0016020">
    <property type="term" value="C:membrane"/>
    <property type="evidence" value="ECO:0007669"/>
    <property type="project" value="InterPro"/>
</dbReference>
<comment type="similarity">
    <text evidence="1">Belongs to the outer membrane porin (Opr) (TC 1.B.25) family.</text>
</comment>
<dbReference type="EMBL" id="CP012365">
    <property type="protein sequence ID" value="AKX58767.1"/>
    <property type="molecule type" value="Genomic_DNA"/>
</dbReference>
<evidence type="ECO:0000313" key="5">
    <source>
        <dbReference type="EMBL" id="AKX58767.1"/>
    </source>
</evidence>
<reference evidence="5 6" key="1">
    <citation type="journal article" date="2015" name="Genome Announc.">
        <title>Genome Sequences of Oblitimonas alkaliphila gen. nov. sp. nov. (Proposed), a Novel Bacterium of the Pseudomonadaceae Family.</title>
        <authorList>
            <person name="Lauer A.C."/>
            <person name="Nicholson A.C."/>
            <person name="Humrighouse B.W."/>
            <person name="Emery B."/>
            <person name="Drobish A."/>
            <person name="Juieng P."/>
            <person name="Loparev V."/>
            <person name="McQuiston J.R."/>
        </authorList>
    </citation>
    <scope>NUCLEOTIDE SEQUENCE [LARGE SCALE GENOMIC DNA]</scope>
    <source>
        <strain evidence="5 6">E5571</strain>
    </source>
</reference>
<dbReference type="InterPro" id="IPR023614">
    <property type="entry name" value="Porin_dom_sf"/>
</dbReference>
<keyword evidence="3 4" id="KW-0732">Signal</keyword>
<protein>
    <submittedName>
        <fullName evidence="5">Porin</fullName>
    </submittedName>
</protein>
<dbReference type="AlphaFoldDB" id="A0A0K1XC70"/>
<gene>
    <name evidence="5" type="ORF">AKN88_01600</name>
</gene>
<proteinExistence type="inferred from homology"/>
<keyword evidence="6" id="KW-1185">Reference proteome</keyword>
<evidence type="ECO:0000256" key="3">
    <source>
        <dbReference type="ARBA" id="ARBA00022729"/>
    </source>
</evidence>
<evidence type="ECO:0000256" key="4">
    <source>
        <dbReference type="SAM" id="SignalP"/>
    </source>
</evidence>
<feature type="chain" id="PRO_5005472190" evidence="4">
    <location>
        <begin position="28"/>
        <end position="448"/>
    </location>
</feature>
<dbReference type="Proteomes" id="UP000063953">
    <property type="component" value="Chromosome"/>
</dbReference>
<name>A0A0K1XC70_9GAMM</name>